<evidence type="ECO:0000313" key="5">
    <source>
        <dbReference type="Proteomes" id="UP000546917"/>
    </source>
</evidence>
<dbReference type="AlphaFoldDB" id="A0A1V0N3E3"/>
<gene>
    <name evidence="2" type="ORF">FAD_0769</name>
    <name evidence="3" type="ORF">HLB00_06745</name>
</gene>
<reference evidence="3 5" key="2">
    <citation type="submission" date="2020-05" db="EMBL/GenBank/DDBJ databases">
        <authorList>
            <person name="Zhang R."/>
        </authorList>
    </citation>
    <scope>NUCLEOTIDE SEQUENCE [LARGE SCALE GENOMIC DNA]</scope>
    <source>
        <strain evidence="3 5">DSM 28986</strain>
    </source>
</reference>
<dbReference type="CDD" id="cd00090">
    <property type="entry name" value="HTH_ARSR"/>
    <property type="match status" value="1"/>
</dbReference>
<organism evidence="2 4">
    <name type="scientific">Ferroplasma acidiphilum</name>
    <dbReference type="NCBI Taxonomy" id="74969"/>
    <lineage>
        <taxon>Archaea</taxon>
        <taxon>Methanobacteriati</taxon>
        <taxon>Thermoplasmatota</taxon>
        <taxon>Thermoplasmata</taxon>
        <taxon>Thermoplasmatales</taxon>
        <taxon>Ferroplasmaceae</taxon>
        <taxon>Ferroplasma</taxon>
    </lineage>
</organism>
<dbReference type="InterPro" id="IPR036388">
    <property type="entry name" value="WH-like_DNA-bd_sf"/>
</dbReference>
<sequence>MDEKYREILEAFRNPTKMKIITLLVNNNKMTVTGMSKYIKTTRSNLYQVVSNLVSSGIVNEPEIRPKKNYVEKYYSLNDDYFAFHDENIDDEITGLPDSEYREILSSFFMAQSLNLEIIGKSIEAMTQKEIQNMRKHEKYTVFSYGTCSNSVFEKLSIAVKNELKKSVDDSGNEGMFLFLMLPSLFPDTLNRKK</sequence>
<dbReference type="RefSeq" id="WP_081141944.1">
    <property type="nucleotide sequence ID" value="NZ_CP015363.1"/>
</dbReference>
<dbReference type="KEGG" id="fai:FAD_0769"/>
<dbReference type="Proteomes" id="UP000546917">
    <property type="component" value="Unassembled WGS sequence"/>
</dbReference>
<evidence type="ECO:0000313" key="4">
    <source>
        <dbReference type="Proteomes" id="UP000192050"/>
    </source>
</evidence>
<name>A0A1V0N3E3_9ARCH</name>
<protein>
    <submittedName>
        <fullName evidence="2">ArsR family transcriptional regulator</fullName>
    </submittedName>
    <submittedName>
        <fullName evidence="3">Winged helix-turn-helix transcriptional regulator</fullName>
    </submittedName>
</protein>
<dbReference type="InterPro" id="IPR036390">
    <property type="entry name" value="WH_DNA-bd_sf"/>
</dbReference>
<dbReference type="GO" id="GO:0003700">
    <property type="term" value="F:DNA-binding transcription factor activity"/>
    <property type="evidence" value="ECO:0007669"/>
    <property type="project" value="InterPro"/>
</dbReference>
<feature type="domain" description="HTH arsR-type" evidence="1">
    <location>
        <begin position="7"/>
        <end position="87"/>
    </location>
</feature>
<proteinExistence type="predicted"/>
<dbReference type="Proteomes" id="UP000192050">
    <property type="component" value="Chromosome"/>
</dbReference>
<reference evidence="2 4" key="1">
    <citation type="submission" date="2011-10" db="EMBL/GenBank/DDBJ databases">
        <title>Metabolic and evolutionary patterns in the extreme acidophile Ferroplasma acidiphilum.</title>
        <authorList>
            <person name="Golyshina O.V."/>
            <person name="Kozyavkin S.A."/>
            <person name="Tatusov R.L."/>
            <person name="Slesarev A.I."/>
            <person name="Golyshin P.N."/>
        </authorList>
    </citation>
    <scope>NUCLEOTIDE SEQUENCE [LARGE SCALE GENOMIC DNA]</scope>
    <source>
        <strain evidence="2">Berkeley</strain>
        <strain evidence="4">Y</strain>
    </source>
</reference>
<evidence type="ECO:0000259" key="1">
    <source>
        <dbReference type="SMART" id="SM00418"/>
    </source>
</evidence>
<evidence type="ECO:0000313" key="2">
    <source>
        <dbReference type="EMBL" id="ARD84673.1"/>
    </source>
</evidence>
<dbReference type="InterPro" id="IPR001845">
    <property type="entry name" value="HTH_ArsR_DNA-bd_dom"/>
</dbReference>
<dbReference type="InterPro" id="IPR011991">
    <property type="entry name" value="ArsR-like_HTH"/>
</dbReference>
<dbReference type="GeneID" id="84217389"/>
<dbReference type="EMBL" id="CP015363">
    <property type="protein sequence ID" value="ARD84673.1"/>
    <property type="molecule type" value="Genomic_DNA"/>
</dbReference>
<dbReference type="SUPFAM" id="SSF46785">
    <property type="entry name" value="Winged helix' DNA-binding domain"/>
    <property type="match status" value="1"/>
</dbReference>
<dbReference type="SMART" id="SM00418">
    <property type="entry name" value="HTH_ARSR"/>
    <property type="match status" value="1"/>
</dbReference>
<accession>A0A1V0N3E3</accession>
<dbReference type="OrthoDB" id="371687at2157"/>
<evidence type="ECO:0000313" key="3">
    <source>
        <dbReference type="EMBL" id="NOL60528.1"/>
    </source>
</evidence>
<keyword evidence="4" id="KW-1185">Reference proteome</keyword>
<dbReference type="EMBL" id="JABGBP010000239">
    <property type="protein sequence ID" value="NOL60528.1"/>
    <property type="molecule type" value="Genomic_DNA"/>
</dbReference>
<dbReference type="Gene3D" id="1.10.10.10">
    <property type="entry name" value="Winged helix-like DNA-binding domain superfamily/Winged helix DNA-binding domain"/>
    <property type="match status" value="1"/>
</dbReference>